<dbReference type="AlphaFoldDB" id="A0A422NRC7"/>
<keyword evidence="1" id="KW-0472">Membrane</keyword>
<proteinExistence type="predicted"/>
<sequence length="199" mass="22561">MSGSRALRRLLYVDAEDGAVARRGYHFGGTYEPLLYSALLEQPAGLQPRSGFRVACSCLFGCFVGCLTMKARNMERWWLGLFFMCGMYYNAVKAHKVNNGLVGHQSGFFAAGMGMLGCGCRLVVHAGSAKINRRLLCLFATLMWYEVGRYHLWAEHASEFRHEVTPERTYDLLAEFVPQETETEFLPYRSVSSEMTRQQ</sequence>
<name>A0A422NRC7_9TRYP</name>
<evidence type="ECO:0000313" key="3">
    <source>
        <dbReference type="Proteomes" id="UP000284403"/>
    </source>
</evidence>
<feature type="transmembrane region" description="Helical" evidence="1">
    <location>
        <begin position="77"/>
        <end position="95"/>
    </location>
</feature>
<evidence type="ECO:0008006" key="4">
    <source>
        <dbReference type="Google" id="ProtNLM"/>
    </source>
</evidence>
<evidence type="ECO:0000313" key="2">
    <source>
        <dbReference type="EMBL" id="RNF08057.1"/>
    </source>
</evidence>
<keyword evidence="1" id="KW-1133">Transmembrane helix</keyword>
<accession>A0A422NRC7</accession>
<evidence type="ECO:0000256" key="1">
    <source>
        <dbReference type="SAM" id="Phobius"/>
    </source>
</evidence>
<dbReference type="RefSeq" id="XP_029225772.1">
    <property type="nucleotide sequence ID" value="XM_029374092.1"/>
</dbReference>
<gene>
    <name evidence="2" type="ORF">Tco025E_07226</name>
</gene>
<dbReference type="OrthoDB" id="274860at2759"/>
<dbReference type="Proteomes" id="UP000284403">
    <property type="component" value="Unassembled WGS sequence"/>
</dbReference>
<keyword evidence="3" id="KW-1185">Reference proteome</keyword>
<protein>
    <recommendedName>
        <fullName evidence="4">Transmembrane protein</fullName>
    </recommendedName>
</protein>
<reference evidence="2 3" key="1">
    <citation type="journal article" date="2018" name="BMC Genomics">
        <title>Genomic comparison of Trypanosoma conorhini and Trypanosoma rangeli to Trypanosoma cruzi strains of high and low virulence.</title>
        <authorList>
            <person name="Bradwell K.R."/>
            <person name="Koparde V.N."/>
            <person name="Matveyev A.V."/>
            <person name="Serrano M.G."/>
            <person name="Alves J.M."/>
            <person name="Parikh H."/>
            <person name="Huang B."/>
            <person name="Lee V."/>
            <person name="Espinosa-Alvarez O."/>
            <person name="Ortiz P.A."/>
            <person name="Costa-Martins A.G."/>
            <person name="Teixeira M.M."/>
            <person name="Buck G.A."/>
        </authorList>
    </citation>
    <scope>NUCLEOTIDE SEQUENCE [LARGE SCALE GENOMIC DNA]</scope>
    <source>
        <strain evidence="2 3">025E</strain>
    </source>
</reference>
<keyword evidence="1" id="KW-0812">Transmembrane</keyword>
<organism evidence="2 3">
    <name type="scientific">Trypanosoma conorhini</name>
    <dbReference type="NCBI Taxonomy" id="83891"/>
    <lineage>
        <taxon>Eukaryota</taxon>
        <taxon>Discoba</taxon>
        <taxon>Euglenozoa</taxon>
        <taxon>Kinetoplastea</taxon>
        <taxon>Metakinetoplastina</taxon>
        <taxon>Trypanosomatida</taxon>
        <taxon>Trypanosomatidae</taxon>
        <taxon>Trypanosoma</taxon>
    </lineage>
</organism>
<feature type="transmembrane region" description="Helical" evidence="1">
    <location>
        <begin position="107"/>
        <end position="124"/>
    </location>
</feature>
<dbReference type="EMBL" id="MKKU01000547">
    <property type="protein sequence ID" value="RNF08057.1"/>
    <property type="molecule type" value="Genomic_DNA"/>
</dbReference>
<dbReference type="GeneID" id="40320837"/>
<comment type="caution">
    <text evidence="2">The sequence shown here is derived from an EMBL/GenBank/DDBJ whole genome shotgun (WGS) entry which is preliminary data.</text>
</comment>